<name>A0A4P6F676_9MICO</name>
<evidence type="ECO:0000313" key="7">
    <source>
        <dbReference type="EMBL" id="QAY69799.1"/>
    </source>
</evidence>
<dbReference type="PANTHER" id="PTHR43335:SF3">
    <property type="entry name" value="ABC TRANSPORTER"/>
    <property type="match status" value="1"/>
</dbReference>
<organism evidence="7 8">
    <name type="scientific">Xylanimonas protaetiae</name>
    <dbReference type="NCBI Taxonomy" id="2509457"/>
    <lineage>
        <taxon>Bacteria</taxon>
        <taxon>Bacillati</taxon>
        <taxon>Actinomycetota</taxon>
        <taxon>Actinomycetes</taxon>
        <taxon>Micrococcales</taxon>
        <taxon>Promicromonosporaceae</taxon>
        <taxon>Xylanimonas</taxon>
    </lineage>
</organism>
<dbReference type="PROSITE" id="PS50893">
    <property type="entry name" value="ABC_TRANSPORTER_2"/>
    <property type="match status" value="1"/>
</dbReference>
<dbReference type="SMART" id="SM00382">
    <property type="entry name" value="AAA"/>
    <property type="match status" value="1"/>
</dbReference>
<evidence type="ECO:0000313" key="8">
    <source>
        <dbReference type="Proteomes" id="UP000292118"/>
    </source>
</evidence>
<dbReference type="CDD" id="cd03230">
    <property type="entry name" value="ABC_DR_subfamily_A"/>
    <property type="match status" value="1"/>
</dbReference>
<dbReference type="GO" id="GO:0016887">
    <property type="term" value="F:ATP hydrolysis activity"/>
    <property type="evidence" value="ECO:0007669"/>
    <property type="project" value="InterPro"/>
</dbReference>
<dbReference type="Proteomes" id="UP000292118">
    <property type="component" value="Chromosome"/>
</dbReference>
<keyword evidence="2" id="KW-0813">Transport</keyword>
<proteinExistence type="inferred from homology"/>
<dbReference type="GO" id="GO:0005524">
    <property type="term" value="F:ATP binding"/>
    <property type="evidence" value="ECO:0007669"/>
    <property type="project" value="UniProtKB-KW"/>
</dbReference>
<dbReference type="EMBL" id="CP035493">
    <property type="protein sequence ID" value="QAY69799.1"/>
    <property type="molecule type" value="Genomic_DNA"/>
</dbReference>
<dbReference type="RefSeq" id="WP_129187189.1">
    <property type="nucleotide sequence ID" value="NZ_CP035493.1"/>
</dbReference>
<dbReference type="KEGG" id="xya:ET471_06905"/>
<comment type="similarity">
    <text evidence="1">Belongs to the ABC transporter superfamily.</text>
</comment>
<keyword evidence="4 7" id="KW-0067">ATP-binding</keyword>
<evidence type="ECO:0000256" key="2">
    <source>
        <dbReference type="ARBA" id="ARBA00022448"/>
    </source>
</evidence>
<dbReference type="PANTHER" id="PTHR43335">
    <property type="entry name" value="ABC TRANSPORTER, ATP-BINDING PROTEIN"/>
    <property type="match status" value="1"/>
</dbReference>
<reference evidence="7 8" key="1">
    <citation type="submission" date="2019-01" db="EMBL/GenBank/DDBJ databases">
        <title>Genome sequencing of strain FW10M-9.</title>
        <authorList>
            <person name="Heo J."/>
            <person name="Kim S.-J."/>
            <person name="Kim J.-S."/>
            <person name="Hong S.-B."/>
            <person name="Kwon S.-W."/>
        </authorList>
    </citation>
    <scope>NUCLEOTIDE SEQUENCE [LARGE SCALE GENOMIC DNA]</scope>
    <source>
        <strain evidence="7 8">FW10M-9</strain>
    </source>
</reference>
<evidence type="ECO:0000256" key="1">
    <source>
        <dbReference type="ARBA" id="ARBA00005417"/>
    </source>
</evidence>
<protein>
    <submittedName>
        <fullName evidence="7">ABC transporter ATP-binding protein</fullName>
    </submittedName>
</protein>
<sequence length="327" mass="34295">MSTVGGIDARGVRRAFGPVRAVDGVDLVARPGRVTALVGPNGSGKTTLLLVLAGLLVPDAGEVSVAGFDPVTQGLEARRRTGWMPDVFGTWDSLTCREVLTTVAAAYRLPRDVGTSRAAELLDLVHLGEYADAPAHVLSRGQKQRLGLARALVHDPDVLLLDEPASGLDPRSRVDLRELVRRLAARGKTVLISSHVLTELDEMADDAVFLSRGRTVATRSVTGAAAERRPWRITALDTVALRAWLTENGYLPPAPAAEPGPMAEPGSPAAEPTGSVPPDEVLVDLDGEASAAALLRAAVADGVAVSSLAPAGGVLEQAYLALEEERR</sequence>
<dbReference type="InterPro" id="IPR003593">
    <property type="entry name" value="AAA+_ATPase"/>
</dbReference>
<feature type="domain" description="ABC transporter" evidence="6">
    <location>
        <begin position="7"/>
        <end position="237"/>
    </location>
</feature>
<keyword evidence="8" id="KW-1185">Reference proteome</keyword>
<dbReference type="Pfam" id="PF00005">
    <property type="entry name" value="ABC_tran"/>
    <property type="match status" value="1"/>
</dbReference>
<evidence type="ECO:0000256" key="3">
    <source>
        <dbReference type="ARBA" id="ARBA00022741"/>
    </source>
</evidence>
<evidence type="ECO:0000259" key="6">
    <source>
        <dbReference type="PROSITE" id="PS50893"/>
    </source>
</evidence>
<gene>
    <name evidence="7" type="ORF">ET471_06905</name>
</gene>
<dbReference type="OrthoDB" id="9804819at2"/>
<dbReference type="InterPro" id="IPR003439">
    <property type="entry name" value="ABC_transporter-like_ATP-bd"/>
</dbReference>
<evidence type="ECO:0000256" key="5">
    <source>
        <dbReference type="SAM" id="MobiDB-lite"/>
    </source>
</evidence>
<accession>A0A4P6F676</accession>
<dbReference type="Gene3D" id="3.40.50.300">
    <property type="entry name" value="P-loop containing nucleotide triphosphate hydrolases"/>
    <property type="match status" value="1"/>
</dbReference>
<dbReference type="SUPFAM" id="SSF52540">
    <property type="entry name" value="P-loop containing nucleoside triphosphate hydrolases"/>
    <property type="match status" value="1"/>
</dbReference>
<dbReference type="AlphaFoldDB" id="A0A4P6F676"/>
<evidence type="ECO:0000256" key="4">
    <source>
        <dbReference type="ARBA" id="ARBA00022840"/>
    </source>
</evidence>
<feature type="region of interest" description="Disordered" evidence="5">
    <location>
        <begin position="255"/>
        <end position="281"/>
    </location>
</feature>
<dbReference type="InterPro" id="IPR027417">
    <property type="entry name" value="P-loop_NTPase"/>
</dbReference>
<feature type="compositionally biased region" description="Low complexity" evidence="5">
    <location>
        <begin position="259"/>
        <end position="272"/>
    </location>
</feature>
<keyword evidence="3" id="KW-0547">Nucleotide-binding</keyword>